<accession>A0ABP2Y9Z1</accession>
<comment type="caution">
    <text evidence="1">The sequence shown here is derived from an EMBL/GenBank/DDBJ whole genome shotgun (WGS) entry which is preliminary data.</text>
</comment>
<reference evidence="1 2" key="1">
    <citation type="submission" date="2013-06" db="EMBL/GenBank/DDBJ databases">
        <authorList>
            <person name="Weinstock G."/>
            <person name="Sodergren E."/>
            <person name="Lobos E.A."/>
            <person name="Fulton L."/>
            <person name="Fulton R."/>
            <person name="Courtney L."/>
            <person name="Fronick C."/>
            <person name="O'Laughlin M."/>
            <person name="Godfrey J."/>
            <person name="Wilson R.M."/>
            <person name="Miner T."/>
            <person name="Farmer C."/>
            <person name="Delehaunty K."/>
            <person name="Cordes M."/>
            <person name="Minx P."/>
            <person name="Tomlinson C."/>
            <person name="Chen J."/>
            <person name="Wollam A."/>
            <person name="Pepin K.H."/>
            <person name="Bhonagiri V."/>
            <person name="Zhang X."/>
            <person name="Warren W."/>
            <person name="Mitreva M."/>
            <person name="Mardis E.R."/>
            <person name="Wilson R.K."/>
        </authorList>
    </citation>
    <scope>NUCLEOTIDE SEQUENCE [LARGE SCALE GENOMIC DNA]</scope>
    <source>
        <strain evidence="1 2">ATCC 29426</strain>
    </source>
</reference>
<name>A0ABP2Y9Z1_9BACT</name>
<protein>
    <recommendedName>
        <fullName evidence="3">WG repeat-containing protein</fullName>
    </recommendedName>
</protein>
<keyword evidence="2" id="KW-1185">Reference proteome</keyword>
<proteinExistence type="predicted"/>
<dbReference type="Proteomes" id="UP000016660">
    <property type="component" value="Unassembled WGS sequence"/>
</dbReference>
<evidence type="ECO:0000313" key="1">
    <source>
        <dbReference type="EMBL" id="ERJ80502.1"/>
    </source>
</evidence>
<evidence type="ECO:0008006" key="3">
    <source>
        <dbReference type="Google" id="ProtNLM"/>
    </source>
</evidence>
<gene>
    <name evidence="1" type="ORF">HMPREF0653_00367</name>
</gene>
<organism evidence="1 2">
    <name type="scientific">Prevotella disiens JCM 6334 = ATCC 29426</name>
    <dbReference type="NCBI Taxonomy" id="1235811"/>
    <lineage>
        <taxon>Bacteria</taxon>
        <taxon>Pseudomonadati</taxon>
        <taxon>Bacteroidota</taxon>
        <taxon>Bacteroidia</taxon>
        <taxon>Bacteroidales</taxon>
        <taxon>Prevotellaceae</taxon>
        <taxon>Prevotella</taxon>
    </lineage>
</organism>
<dbReference type="EMBL" id="AWUY01000026">
    <property type="protein sequence ID" value="ERJ80502.1"/>
    <property type="molecule type" value="Genomic_DNA"/>
</dbReference>
<evidence type="ECO:0000313" key="2">
    <source>
        <dbReference type="Proteomes" id="UP000016660"/>
    </source>
</evidence>
<sequence>MSNLERKGDYKMKEQEKIIREYTDPIEERQIRHFACKEMGRQIHRYIKAMKGSKAHMLRFEEALEALSLEEKEKAIARYLDLNRKALNGLDMKVVLARSMANYCDTFEYLIMLINDEQKMEKYLKILEDTYIQFHKVIEENGKFGIIDHHGKTILKPEYEFLRTSYVYVDDLRTMPIMAQKNGKMGLVLPDYKETVVAPFKYDSISLREQPPFYEAKIGDKEILLTTDGIEKSKKDIY</sequence>